<comment type="caution">
    <text evidence="2">The sequence shown here is derived from an EMBL/GenBank/DDBJ whole genome shotgun (WGS) entry which is preliminary data.</text>
</comment>
<evidence type="ECO:0000256" key="1">
    <source>
        <dbReference type="SAM" id="SignalP"/>
    </source>
</evidence>
<feature type="signal peptide" evidence="1">
    <location>
        <begin position="1"/>
        <end position="23"/>
    </location>
</feature>
<accession>A0A370GFL4</accession>
<dbReference type="AlphaFoldDB" id="A0A370GFL4"/>
<keyword evidence="1" id="KW-0732">Signal</keyword>
<sequence>MKTPAGKIALLFSLMMMHPICLAEPSDWNTYANSLQNCTPSTHEITGANLGGITITYKILGFDAAGNCQVTFTQQAPGGTTSSVSRICTYSRENLPVVVTYMKGIASGNYATDENTKRIVAGACKEMK</sequence>
<gene>
    <name evidence="2" type="ORF">C8D86_11476</name>
</gene>
<evidence type="ECO:0000313" key="2">
    <source>
        <dbReference type="EMBL" id="RDI42605.1"/>
    </source>
</evidence>
<dbReference type="Proteomes" id="UP000254720">
    <property type="component" value="Unassembled WGS sequence"/>
</dbReference>
<evidence type="ECO:0000313" key="3">
    <source>
        <dbReference type="Proteomes" id="UP000254720"/>
    </source>
</evidence>
<feature type="chain" id="PRO_5016777737" evidence="1">
    <location>
        <begin position="24"/>
        <end position="128"/>
    </location>
</feature>
<dbReference type="EMBL" id="QQAX01000014">
    <property type="protein sequence ID" value="RDI42605.1"/>
    <property type="molecule type" value="Genomic_DNA"/>
</dbReference>
<protein>
    <submittedName>
        <fullName evidence="2">Uncharacterized protein</fullName>
    </submittedName>
</protein>
<organism evidence="2 3">
    <name type="scientific">Aquicella lusitana</name>
    <dbReference type="NCBI Taxonomy" id="254246"/>
    <lineage>
        <taxon>Bacteria</taxon>
        <taxon>Pseudomonadati</taxon>
        <taxon>Pseudomonadota</taxon>
        <taxon>Gammaproteobacteria</taxon>
        <taxon>Legionellales</taxon>
        <taxon>Coxiellaceae</taxon>
        <taxon>Aquicella</taxon>
    </lineage>
</organism>
<reference evidence="2 3" key="1">
    <citation type="submission" date="2018-07" db="EMBL/GenBank/DDBJ databases">
        <title>Genomic Encyclopedia of Type Strains, Phase IV (KMG-IV): sequencing the most valuable type-strain genomes for metagenomic binning, comparative biology and taxonomic classification.</title>
        <authorList>
            <person name="Goeker M."/>
        </authorList>
    </citation>
    <scope>NUCLEOTIDE SEQUENCE [LARGE SCALE GENOMIC DNA]</scope>
    <source>
        <strain evidence="2 3">DSM 16500</strain>
    </source>
</reference>
<dbReference type="RefSeq" id="WP_114834660.1">
    <property type="nucleotide sequence ID" value="NZ_LR699115.1"/>
</dbReference>
<proteinExistence type="predicted"/>
<keyword evidence="3" id="KW-1185">Reference proteome</keyword>
<name>A0A370GFL4_9COXI</name>